<feature type="domain" description="Catalase core" evidence="12">
    <location>
        <begin position="34"/>
        <end position="371"/>
    </location>
</feature>
<dbReference type="AlphaFoldDB" id="A0A9X2PI89"/>
<reference evidence="13" key="1">
    <citation type="submission" date="2022-08" db="EMBL/GenBank/DDBJ databases">
        <authorList>
            <person name="Li F."/>
        </authorList>
    </citation>
    <scope>NUCLEOTIDE SEQUENCE</scope>
    <source>
        <strain evidence="13">MQZ15Z-1</strain>
    </source>
</reference>
<dbReference type="RefSeq" id="WP_258733764.1">
    <property type="nucleotide sequence ID" value="NZ_JANTHZ010000007.1"/>
</dbReference>
<dbReference type="PANTHER" id="PTHR11465:SF9">
    <property type="entry name" value="CATALASE"/>
    <property type="match status" value="1"/>
</dbReference>
<keyword evidence="2 7" id="KW-0575">Peroxidase</keyword>
<dbReference type="GO" id="GO:0046872">
    <property type="term" value="F:metal ion binding"/>
    <property type="evidence" value="ECO:0007669"/>
    <property type="project" value="UniProtKB-KW"/>
</dbReference>
<evidence type="ECO:0000256" key="5">
    <source>
        <dbReference type="ARBA" id="ARBA00023002"/>
    </source>
</evidence>
<dbReference type="EMBL" id="JANTHZ010000007">
    <property type="protein sequence ID" value="MCS0496605.1"/>
    <property type="molecule type" value="Genomic_DNA"/>
</dbReference>
<dbReference type="CDD" id="cd08153">
    <property type="entry name" value="srpA_like"/>
    <property type="match status" value="1"/>
</dbReference>
<feature type="region of interest" description="Disordered" evidence="10">
    <location>
        <begin position="350"/>
        <end position="371"/>
    </location>
</feature>
<keyword evidence="4 7" id="KW-0479">Metal-binding</keyword>
<keyword evidence="11" id="KW-1133">Transmembrane helix</keyword>
<comment type="caution">
    <text evidence="13">The sequence shown here is derived from an EMBL/GenBank/DDBJ whole genome shotgun (WGS) entry which is preliminary data.</text>
</comment>
<feature type="active site" evidence="8">
    <location>
        <position position="74"/>
    </location>
</feature>
<dbReference type="Pfam" id="PF00199">
    <property type="entry name" value="Catalase"/>
    <property type="match status" value="1"/>
</dbReference>
<dbReference type="SUPFAM" id="SSF56634">
    <property type="entry name" value="Heme-dependent catalase-like"/>
    <property type="match status" value="1"/>
</dbReference>
<dbReference type="GO" id="GO:0004096">
    <property type="term" value="F:catalase activity"/>
    <property type="evidence" value="ECO:0007669"/>
    <property type="project" value="InterPro"/>
</dbReference>
<evidence type="ECO:0000256" key="4">
    <source>
        <dbReference type="ARBA" id="ARBA00022723"/>
    </source>
</evidence>
<keyword evidence="14" id="KW-1185">Reference proteome</keyword>
<protein>
    <recommendedName>
        <fullName evidence="7">Catalase-related peroxidase</fullName>
        <ecNumber evidence="7">1.11.1.-</ecNumber>
    </recommendedName>
</protein>
<gene>
    <name evidence="13" type="ORF">NVS89_15995</name>
</gene>
<dbReference type="GO" id="GO:0005737">
    <property type="term" value="C:cytoplasm"/>
    <property type="evidence" value="ECO:0007669"/>
    <property type="project" value="TreeGrafter"/>
</dbReference>
<dbReference type="GO" id="GO:0042744">
    <property type="term" value="P:hydrogen peroxide catabolic process"/>
    <property type="evidence" value="ECO:0007669"/>
    <property type="project" value="TreeGrafter"/>
</dbReference>
<dbReference type="PIRSF" id="PIRSF000296">
    <property type="entry name" value="SrpA"/>
    <property type="match status" value="1"/>
</dbReference>
<dbReference type="InterPro" id="IPR011614">
    <property type="entry name" value="Catalase_core"/>
</dbReference>
<proteinExistence type="inferred from homology"/>
<evidence type="ECO:0000256" key="8">
    <source>
        <dbReference type="PIRSR" id="PIRSR000296-1"/>
    </source>
</evidence>
<dbReference type="EC" id="1.11.1.-" evidence="7"/>
<comment type="function">
    <text evidence="7">Has an organic peroxide-dependent peroxidase activity.</text>
</comment>
<evidence type="ECO:0000256" key="6">
    <source>
        <dbReference type="ARBA" id="ARBA00023004"/>
    </source>
</evidence>
<evidence type="ECO:0000256" key="10">
    <source>
        <dbReference type="SAM" id="MobiDB-lite"/>
    </source>
</evidence>
<dbReference type="Proteomes" id="UP001151088">
    <property type="component" value="Unassembled WGS sequence"/>
</dbReference>
<comment type="cofactor">
    <cofactor evidence="7">
        <name>heme</name>
        <dbReference type="ChEBI" id="CHEBI:30413"/>
    </cofactor>
</comment>
<accession>A0A9X2PI89</accession>
<comment type="similarity">
    <text evidence="1 7">Belongs to the catalase family.</text>
</comment>
<evidence type="ECO:0000313" key="14">
    <source>
        <dbReference type="Proteomes" id="UP001151088"/>
    </source>
</evidence>
<dbReference type="InterPro" id="IPR020835">
    <property type="entry name" value="Catalase_sf"/>
</dbReference>
<evidence type="ECO:0000256" key="1">
    <source>
        <dbReference type="ARBA" id="ARBA00005329"/>
    </source>
</evidence>
<name>A0A9X2PI89_9HYPH</name>
<dbReference type="GO" id="GO:0020037">
    <property type="term" value="F:heme binding"/>
    <property type="evidence" value="ECO:0007669"/>
    <property type="project" value="InterPro"/>
</dbReference>
<keyword evidence="3 7" id="KW-0349">Heme</keyword>
<keyword evidence="5 7" id="KW-0560">Oxidoreductase</keyword>
<dbReference type="Gene3D" id="2.40.180.10">
    <property type="entry name" value="Catalase core domain"/>
    <property type="match status" value="1"/>
</dbReference>
<sequence length="371" mass="39122">MQSEPDPSKDTYRLWPPGPRLLAALGASALVALALAGGLAYAGGLFTPGRLTQRAIVDTFQKINGVHPGFRRNHTKGACIAGHFESNGAGQRLSKAVVFAPGTLPVTGRFAVAVGKPFVPDNKTQVRSLALRFELPGGEEWRTGMNDIPVFPVPTAQDFTGLMTATAPDPATGKPDPARVSAFFGAHPEVAAALKRITGRPFASGFANASYNSLDAFRFVAADGTVTPVRWAMMAVDPDVAEPADQPGTPDPDYLFDDLAARLARGPVEWHLVATIGQPGDPTADATLPWPDDRQKVDLGTLTIDHIEAEAAGNCRDVNFDPLVLPAGIEPSDDPLLSARSAAYSVSFTRRAGEPKSPSEVQFPAQGGAPQ</sequence>
<feature type="binding site" description="axial binding residue" evidence="9">
    <location>
        <position position="344"/>
    </location>
    <ligand>
        <name>heme</name>
        <dbReference type="ChEBI" id="CHEBI:30413"/>
    </ligand>
    <ligandPart>
        <name>Fe</name>
        <dbReference type="ChEBI" id="CHEBI:18248"/>
    </ligandPart>
</feature>
<evidence type="ECO:0000256" key="9">
    <source>
        <dbReference type="PIRSR" id="PIRSR000296-2"/>
    </source>
</evidence>
<evidence type="ECO:0000259" key="12">
    <source>
        <dbReference type="SMART" id="SM01060"/>
    </source>
</evidence>
<evidence type="ECO:0000256" key="7">
    <source>
        <dbReference type="PIRNR" id="PIRNR000296"/>
    </source>
</evidence>
<dbReference type="PANTHER" id="PTHR11465">
    <property type="entry name" value="CATALASE"/>
    <property type="match status" value="1"/>
</dbReference>
<keyword evidence="11" id="KW-0812">Transmembrane</keyword>
<keyword evidence="6 7" id="KW-0408">Iron</keyword>
<evidence type="ECO:0000256" key="11">
    <source>
        <dbReference type="SAM" id="Phobius"/>
    </source>
</evidence>
<dbReference type="InterPro" id="IPR024168">
    <property type="entry name" value="Catalase_SrpA-type_pred"/>
</dbReference>
<evidence type="ECO:0000256" key="2">
    <source>
        <dbReference type="ARBA" id="ARBA00022559"/>
    </source>
</evidence>
<dbReference type="SMART" id="SM01060">
    <property type="entry name" value="Catalase"/>
    <property type="match status" value="1"/>
</dbReference>
<evidence type="ECO:0000313" key="13">
    <source>
        <dbReference type="EMBL" id="MCS0496605.1"/>
    </source>
</evidence>
<evidence type="ECO:0000256" key="3">
    <source>
        <dbReference type="ARBA" id="ARBA00022617"/>
    </source>
</evidence>
<dbReference type="PROSITE" id="PS51402">
    <property type="entry name" value="CATALASE_3"/>
    <property type="match status" value="1"/>
</dbReference>
<organism evidence="13 14">
    <name type="scientific">Ancylobacter mangrovi</name>
    <dbReference type="NCBI Taxonomy" id="2972472"/>
    <lineage>
        <taxon>Bacteria</taxon>
        <taxon>Pseudomonadati</taxon>
        <taxon>Pseudomonadota</taxon>
        <taxon>Alphaproteobacteria</taxon>
        <taxon>Hyphomicrobiales</taxon>
        <taxon>Xanthobacteraceae</taxon>
        <taxon>Ancylobacter</taxon>
    </lineage>
</organism>
<dbReference type="GO" id="GO:0042542">
    <property type="term" value="P:response to hydrogen peroxide"/>
    <property type="evidence" value="ECO:0007669"/>
    <property type="project" value="TreeGrafter"/>
</dbReference>
<dbReference type="Gene3D" id="1.20.1280.120">
    <property type="match status" value="1"/>
</dbReference>
<keyword evidence="11" id="KW-0472">Membrane</keyword>
<dbReference type="InterPro" id="IPR018028">
    <property type="entry name" value="Catalase"/>
</dbReference>
<feature type="transmembrane region" description="Helical" evidence="11">
    <location>
        <begin position="21"/>
        <end position="46"/>
    </location>
</feature>